<dbReference type="OrthoDB" id="2919437at2"/>
<proteinExistence type="predicted"/>
<comment type="caution">
    <text evidence="1">The sequence shown here is derived from an EMBL/GenBank/DDBJ whole genome shotgun (WGS) entry which is preliminary data.</text>
</comment>
<dbReference type="Proteomes" id="UP000253314">
    <property type="component" value="Unassembled WGS sequence"/>
</dbReference>
<gene>
    <name evidence="1" type="ORF">DS031_18385</name>
</gene>
<protein>
    <submittedName>
        <fullName evidence="1">Uncharacterized protein</fullName>
    </submittedName>
</protein>
<dbReference type="EMBL" id="QOCW01000024">
    <property type="protein sequence ID" value="RBW68184.1"/>
    <property type="molecule type" value="Genomic_DNA"/>
</dbReference>
<dbReference type="AlphaFoldDB" id="A0A366XVM1"/>
<keyword evidence="2" id="KW-1185">Reference proteome</keyword>
<evidence type="ECO:0000313" key="1">
    <source>
        <dbReference type="EMBL" id="RBW68184.1"/>
    </source>
</evidence>
<evidence type="ECO:0000313" key="2">
    <source>
        <dbReference type="Proteomes" id="UP000253314"/>
    </source>
</evidence>
<name>A0A366XVM1_9BACI</name>
<sequence length="80" mass="9308">MMIKGKERVRFDCVGTIWEPHIYKCKSCEEEFRYQLAAERSKKSYLLSCPSCEEKEPVEKLSPKSFEIVGVIEDPVFVTT</sequence>
<reference evidence="1 2" key="1">
    <citation type="submission" date="2018-07" db="EMBL/GenBank/DDBJ databases">
        <title>Lottiidibacillus patelloidae gen. nov., sp. nov., isolated from the intestinal tract of a marine limpet and the reclassification of B. taeanensis BH030017T, B. algicola KMM 3737T and B. hwajinpoensis SW-72T as genus Lottiidibacillus.</title>
        <authorList>
            <person name="Liu R."/>
            <person name="Huang Z."/>
        </authorList>
    </citation>
    <scope>NUCLEOTIDE SEQUENCE [LARGE SCALE GENOMIC DNA]</scope>
    <source>
        <strain evidence="1 2">BH030017</strain>
    </source>
</reference>
<dbReference type="RefSeq" id="WP_113807518.1">
    <property type="nucleotide sequence ID" value="NZ_QOCW01000024.1"/>
</dbReference>
<organism evidence="1 2">
    <name type="scientific">Bacillus taeanensis</name>
    <dbReference type="NCBI Taxonomy" id="273032"/>
    <lineage>
        <taxon>Bacteria</taxon>
        <taxon>Bacillati</taxon>
        <taxon>Bacillota</taxon>
        <taxon>Bacilli</taxon>
        <taxon>Bacillales</taxon>
        <taxon>Bacillaceae</taxon>
        <taxon>Bacillus</taxon>
    </lineage>
</organism>
<accession>A0A366XVM1</accession>